<dbReference type="OrthoDB" id="9772484at2"/>
<feature type="binding site" evidence="8">
    <location>
        <position position="278"/>
    </location>
    <ligand>
        <name>FAD</name>
        <dbReference type="ChEBI" id="CHEBI:57692"/>
    </ligand>
</feature>
<keyword evidence="4 8" id="KW-0285">Flavoprotein</keyword>
<dbReference type="GO" id="GO:0071949">
    <property type="term" value="F:FAD binding"/>
    <property type="evidence" value="ECO:0007669"/>
    <property type="project" value="TreeGrafter"/>
</dbReference>
<evidence type="ECO:0000256" key="10">
    <source>
        <dbReference type="RuleBase" id="RU004182"/>
    </source>
</evidence>
<dbReference type="GO" id="GO:0000719">
    <property type="term" value="P:photoreactive repair"/>
    <property type="evidence" value="ECO:0007669"/>
    <property type="project" value="UniProtKB-ARBA"/>
</dbReference>
<dbReference type="EMBL" id="PDEM01000009">
    <property type="protein sequence ID" value="PHZ86025.1"/>
    <property type="molecule type" value="Genomic_DNA"/>
</dbReference>
<comment type="cofactor">
    <cofactor evidence="1">
        <name>(6R)-5,10-methylene-5,6,7,8-tetrahydrofolate</name>
        <dbReference type="ChEBI" id="CHEBI:15636"/>
    </cofactor>
</comment>
<keyword evidence="13" id="KW-1185">Reference proteome</keyword>
<dbReference type="InParanoid" id="A0A2G4YUM7"/>
<dbReference type="PROSITE" id="PS00394">
    <property type="entry name" value="DNA_PHOTOLYASES_1_1"/>
    <property type="match status" value="1"/>
</dbReference>
<dbReference type="RefSeq" id="WP_099471609.1">
    <property type="nucleotide sequence ID" value="NZ_CP041025.1"/>
</dbReference>
<feature type="domain" description="Photolyase/cryptochrome alpha/beta" evidence="11">
    <location>
        <begin position="3"/>
        <end position="132"/>
    </location>
</feature>
<dbReference type="AlphaFoldDB" id="A0A2G4YUM7"/>
<dbReference type="InterPro" id="IPR036134">
    <property type="entry name" value="Crypto/Photolyase_FAD-like_sf"/>
</dbReference>
<dbReference type="InterPro" id="IPR006050">
    <property type="entry name" value="DNA_photolyase_N"/>
</dbReference>
<comment type="caution">
    <text evidence="12">The sequence shown here is derived from an EMBL/GenBank/DDBJ whole genome shotgun (WGS) entry which is preliminary data.</text>
</comment>
<gene>
    <name evidence="12" type="ORF">CRD36_04965</name>
</gene>
<evidence type="ECO:0000256" key="8">
    <source>
        <dbReference type="PIRSR" id="PIRSR602081-1"/>
    </source>
</evidence>
<comment type="similarity">
    <text evidence="10">Belongs to the DNA photolyase family.</text>
</comment>
<evidence type="ECO:0000256" key="5">
    <source>
        <dbReference type="ARBA" id="ARBA00022827"/>
    </source>
</evidence>
<sequence>MNAPVIVWFRKDLRLADNPALFKACQTGQPVVATYILEDQTQIDFPLGGASKWWLYHSLMSLSAALDGLGIPLILRRGNPRQILDALCQETGADTVHWNRMYDPYAQTRDTEIKAFLTNNGITVHSFNASLLVEPWHVATKTGTPYKIFTPFWRQARNVMSSTPPLPRPECPPAFQQSLQSDHLTDWSLRPHPSYWAAPLAAQWLLPSGAGIGEDAAQNRLDDFITCALPDYDTGRDRPDQKKTSQLSPHLHWGEISPRQIWSALELIDPLHDYSGQFRAELGWREFSTHLLYHFPQITTENLRREFDPFPWRDEPAALAAWQKGRTGIPIVDAGMRQLWDTGWMHNRVRMITASFLVKHLMIPWQQGAAWFWDTLVDADLASNSASWQWVAGSGCDASPYFRIFNPVLQGEKFDPLGDYVRRWVPELKNVPAKYIHKPWNMTQPPASYPAPIIELGVGRTRALEAYKNIQN</sequence>
<proteinExistence type="inferred from homology"/>
<evidence type="ECO:0000256" key="9">
    <source>
        <dbReference type="PIRSR" id="PIRSR602081-2"/>
    </source>
</evidence>
<evidence type="ECO:0000256" key="6">
    <source>
        <dbReference type="ARBA" id="ARBA00022991"/>
    </source>
</evidence>
<feature type="site" description="Electron transfer via tryptophanyl radical" evidence="9">
    <location>
        <position position="388"/>
    </location>
</feature>
<dbReference type="EC" id="4.1.99.3" evidence="2"/>
<dbReference type="Proteomes" id="UP000229730">
    <property type="component" value="Unassembled WGS sequence"/>
</dbReference>
<keyword evidence="6 10" id="KW-0157">Chromophore</keyword>
<protein>
    <recommendedName>
        <fullName evidence="3">Deoxyribodipyrimidine photo-lyase</fullName>
        <ecNumber evidence="2">4.1.99.3</ecNumber>
    </recommendedName>
</protein>
<evidence type="ECO:0000313" key="13">
    <source>
        <dbReference type="Proteomes" id="UP000229730"/>
    </source>
</evidence>
<dbReference type="InterPro" id="IPR014729">
    <property type="entry name" value="Rossmann-like_a/b/a_fold"/>
</dbReference>
<evidence type="ECO:0000256" key="1">
    <source>
        <dbReference type="ARBA" id="ARBA00001932"/>
    </source>
</evidence>
<evidence type="ECO:0000259" key="11">
    <source>
        <dbReference type="PROSITE" id="PS51645"/>
    </source>
</evidence>
<dbReference type="PANTHER" id="PTHR11455:SF9">
    <property type="entry name" value="CRYPTOCHROME CIRCADIAN CLOCK 5 ISOFORM X1"/>
    <property type="match status" value="1"/>
</dbReference>
<dbReference type="Gene3D" id="1.10.579.10">
    <property type="entry name" value="DNA Cyclobutane Dipyrimidine Photolyase, subunit A, domain 3"/>
    <property type="match status" value="1"/>
</dbReference>
<dbReference type="GO" id="GO:0003904">
    <property type="term" value="F:deoxyribodipyrimidine photo-lyase activity"/>
    <property type="evidence" value="ECO:0007669"/>
    <property type="project" value="UniProtKB-EC"/>
</dbReference>
<dbReference type="PROSITE" id="PS00691">
    <property type="entry name" value="DNA_PHOTOLYASES_1_2"/>
    <property type="match status" value="1"/>
</dbReference>
<reference evidence="12 13" key="1">
    <citation type="submission" date="2017-10" db="EMBL/GenBank/DDBJ databases">
        <title>Frigbacter circumglobatus gen. nov. sp. nov., isolated from sediment cultured in situ.</title>
        <authorList>
            <person name="Zhao Z."/>
        </authorList>
    </citation>
    <scope>NUCLEOTIDE SEQUENCE [LARGE SCALE GENOMIC DNA]</scope>
    <source>
        <strain evidence="12 13">ZYL</strain>
    </source>
</reference>
<comment type="catalytic activity">
    <reaction evidence="7">
        <text>cyclobutadipyrimidine (in DNA) = 2 pyrimidine residues (in DNA).</text>
        <dbReference type="EC" id="4.1.99.3"/>
    </reaction>
</comment>
<evidence type="ECO:0000256" key="3">
    <source>
        <dbReference type="ARBA" id="ARBA00014046"/>
    </source>
</evidence>
<dbReference type="PRINTS" id="PR00147">
    <property type="entry name" value="DNAPHOTLYASE"/>
</dbReference>
<feature type="site" description="Electron transfer via tryptophanyl radical" evidence="9">
    <location>
        <position position="365"/>
    </location>
</feature>
<dbReference type="GO" id="GO:0009416">
    <property type="term" value="P:response to light stimulus"/>
    <property type="evidence" value="ECO:0007669"/>
    <property type="project" value="TreeGrafter"/>
</dbReference>
<feature type="site" description="Electron transfer via tryptophanyl radical" evidence="9">
    <location>
        <position position="312"/>
    </location>
</feature>
<dbReference type="PROSITE" id="PS51645">
    <property type="entry name" value="PHR_CRY_ALPHA_BETA"/>
    <property type="match status" value="1"/>
</dbReference>
<dbReference type="InterPro" id="IPR036155">
    <property type="entry name" value="Crypto/Photolyase_N_sf"/>
</dbReference>
<evidence type="ECO:0000256" key="4">
    <source>
        <dbReference type="ARBA" id="ARBA00022630"/>
    </source>
</evidence>
<dbReference type="Gene3D" id="1.25.40.80">
    <property type="match status" value="1"/>
</dbReference>
<dbReference type="FunCoup" id="A0A2G4YUM7">
    <property type="interactions" value="329"/>
</dbReference>
<dbReference type="Pfam" id="PF00875">
    <property type="entry name" value="DNA_photolyase"/>
    <property type="match status" value="1"/>
</dbReference>
<dbReference type="InterPro" id="IPR005101">
    <property type="entry name" value="Cryptochr/Photolyase_FAD-bd"/>
</dbReference>
<evidence type="ECO:0000313" key="12">
    <source>
        <dbReference type="EMBL" id="PHZ86025.1"/>
    </source>
</evidence>
<name>A0A2G4YUM7_9PROT</name>
<dbReference type="Gene3D" id="3.40.50.620">
    <property type="entry name" value="HUPs"/>
    <property type="match status" value="1"/>
</dbReference>
<accession>A0A2G4YUM7</accession>
<dbReference type="Pfam" id="PF03441">
    <property type="entry name" value="FAD_binding_7"/>
    <property type="match status" value="1"/>
</dbReference>
<dbReference type="InterPro" id="IPR018394">
    <property type="entry name" value="DNA_photolyase_1_CS_C"/>
</dbReference>
<dbReference type="PANTHER" id="PTHR11455">
    <property type="entry name" value="CRYPTOCHROME"/>
    <property type="match status" value="1"/>
</dbReference>
<feature type="binding site" evidence="8">
    <location>
        <begin position="378"/>
        <end position="380"/>
    </location>
    <ligand>
        <name>FAD</name>
        <dbReference type="ChEBI" id="CHEBI:57692"/>
    </ligand>
</feature>
<dbReference type="GO" id="GO:0003677">
    <property type="term" value="F:DNA binding"/>
    <property type="evidence" value="ECO:0007669"/>
    <property type="project" value="TreeGrafter"/>
</dbReference>
<dbReference type="FunFam" id="1.10.579.10:FF:000003">
    <property type="entry name" value="Deoxyribodipyrimidine photo-lyase"/>
    <property type="match status" value="1"/>
</dbReference>
<dbReference type="SUPFAM" id="SSF48173">
    <property type="entry name" value="Cryptochrome/photolyase FAD-binding domain"/>
    <property type="match status" value="1"/>
</dbReference>
<evidence type="ECO:0000256" key="2">
    <source>
        <dbReference type="ARBA" id="ARBA00013149"/>
    </source>
</evidence>
<dbReference type="InterPro" id="IPR002081">
    <property type="entry name" value="Cryptochrome/DNA_photolyase_1"/>
</dbReference>
<dbReference type="SUPFAM" id="SSF52425">
    <property type="entry name" value="Cryptochrome/photolyase, N-terminal domain"/>
    <property type="match status" value="1"/>
</dbReference>
<evidence type="ECO:0000256" key="7">
    <source>
        <dbReference type="ARBA" id="ARBA00033999"/>
    </source>
</evidence>
<keyword evidence="5 8" id="KW-0274">FAD</keyword>
<keyword evidence="12" id="KW-0456">Lyase</keyword>
<feature type="binding site" evidence="8">
    <location>
        <begin position="244"/>
        <end position="248"/>
    </location>
    <ligand>
        <name>FAD</name>
        <dbReference type="ChEBI" id="CHEBI:57692"/>
    </ligand>
</feature>
<organism evidence="12 13">
    <name type="scientific">Paremcibacter congregatus</name>
    <dbReference type="NCBI Taxonomy" id="2043170"/>
    <lineage>
        <taxon>Bacteria</taxon>
        <taxon>Pseudomonadati</taxon>
        <taxon>Pseudomonadota</taxon>
        <taxon>Alphaproteobacteria</taxon>
        <taxon>Emcibacterales</taxon>
        <taxon>Emcibacteraceae</taxon>
        <taxon>Paremcibacter</taxon>
    </lineage>
</organism>
<feature type="binding site" evidence="8">
    <location>
        <position position="232"/>
    </location>
    <ligand>
        <name>FAD</name>
        <dbReference type="ChEBI" id="CHEBI:57692"/>
    </ligand>
</feature>
<comment type="cofactor">
    <cofactor evidence="8">
        <name>FAD</name>
        <dbReference type="ChEBI" id="CHEBI:57692"/>
    </cofactor>
    <text evidence="8">Binds 1 FAD per subunit.</text>
</comment>